<dbReference type="AlphaFoldDB" id="A0A381UAA3"/>
<dbReference type="PANTHER" id="PTHR20883:SF48">
    <property type="entry name" value="ECTOINE DIOXYGENASE"/>
    <property type="match status" value="1"/>
</dbReference>
<dbReference type="InterPro" id="IPR008775">
    <property type="entry name" value="Phytyl_CoA_dOase-like"/>
</dbReference>
<dbReference type="SUPFAM" id="SSF51197">
    <property type="entry name" value="Clavaminate synthase-like"/>
    <property type="match status" value="1"/>
</dbReference>
<organism evidence="1">
    <name type="scientific">marine metagenome</name>
    <dbReference type="NCBI Taxonomy" id="408172"/>
    <lineage>
        <taxon>unclassified sequences</taxon>
        <taxon>metagenomes</taxon>
        <taxon>ecological metagenomes</taxon>
    </lineage>
</organism>
<proteinExistence type="predicted"/>
<dbReference type="Gene3D" id="2.60.120.620">
    <property type="entry name" value="q2cbj1_9rhob like domain"/>
    <property type="match status" value="1"/>
</dbReference>
<gene>
    <name evidence="1" type="ORF">METZ01_LOCUS76367</name>
</gene>
<dbReference type="PANTHER" id="PTHR20883">
    <property type="entry name" value="PHYTANOYL-COA DIOXYGENASE DOMAIN CONTAINING 1"/>
    <property type="match status" value="1"/>
</dbReference>
<name>A0A381UAA3_9ZZZZ</name>
<dbReference type="GO" id="GO:0046872">
    <property type="term" value="F:metal ion binding"/>
    <property type="evidence" value="ECO:0007669"/>
    <property type="project" value="UniProtKB-ARBA"/>
</dbReference>
<evidence type="ECO:0000313" key="1">
    <source>
        <dbReference type="EMBL" id="SVA23513.1"/>
    </source>
</evidence>
<reference evidence="1" key="1">
    <citation type="submission" date="2018-05" db="EMBL/GenBank/DDBJ databases">
        <authorList>
            <person name="Lanie J.A."/>
            <person name="Ng W.-L."/>
            <person name="Kazmierczak K.M."/>
            <person name="Andrzejewski T.M."/>
            <person name="Davidsen T.M."/>
            <person name="Wayne K.J."/>
            <person name="Tettelin H."/>
            <person name="Glass J.I."/>
            <person name="Rusch D."/>
            <person name="Podicherti R."/>
            <person name="Tsui H.-C.T."/>
            <person name="Winkler M.E."/>
        </authorList>
    </citation>
    <scope>NUCLEOTIDE SEQUENCE</scope>
</reference>
<protein>
    <recommendedName>
        <fullName evidence="2">Phytanoyl-CoA dioxygenase</fullName>
    </recommendedName>
</protein>
<dbReference type="Pfam" id="PF05721">
    <property type="entry name" value="PhyH"/>
    <property type="match status" value="1"/>
</dbReference>
<evidence type="ECO:0008006" key="2">
    <source>
        <dbReference type="Google" id="ProtNLM"/>
    </source>
</evidence>
<accession>A0A381UAA3</accession>
<sequence>MNTTDQAIQEIEDVGYTIIPEIISPSRLIQAQQDAEKLLHTIPAEGLNGTRIDGRMCKGLFAKTREFDDIAANANVTAIVNGVLHPHGRAAYYSPKQGAQLGTAMIKDVQPGEGIRALHRDDNYPIPHPHPPLIVNSLLALDPFNDETGGTWVVPGSHTWSGQVSTTTEHVTVIMEPGSIVLFNGALWHGHGPNYTTDQARRALNLLYNCSWLRPWEGEHLGIPENEWDSLPPAVKAIL</sequence>
<dbReference type="EMBL" id="UINC01005783">
    <property type="protein sequence ID" value="SVA23513.1"/>
    <property type="molecule type" value="Genomic_DNA"/>
</dbReference>
<dbReference type="GO" id="GO:0016491">
    <property type="term" value="F:oxidoreductase activity"/>
    <property type="evidence" value="ECO:0007669"/>
    <property type="project" value="UniProtKB-ARBA"/>
</dbReference>